<name>A0A8K0UJ44_9AGAR</name>
<organism evidence="1 2">
    <name type="scientific">Cristinia sonorae</name>
    <dbReference type="NCBI Taxonomy" id="1940300"/>
    <lineage>
        <taxon>Eukaryota</taxon>
        <taxon>Fungi</taxon>
        <taxon>Dikarya</taxon>
        <taxon>Basidiomycota</taxon>
        <taxon>Agaricomycotina</taxon>
        <taxon>Agaricomycetes</taxon>
        <taxon>Agaricomycetidae</taxon>
        <taxon>Agaricales</taxon>
        <taxon>Pleurotineae</taxon>
        <taxon>Stephanosporaceae</taxon>
        <taxon>Cristinia</taxon>
    </lineage>
</organism>
<evidence type="ECO:0000313" key="2">
    <source>
        <dbReference type="Proteomes" id="UP000813824"/>
    </source>
</evidence>
<evidence type="ECO:0000313" key="1">
    <source>
        <dbReference type="EMBL" id="KAH8092539.1"/>
    </source>
</evidence>
<dbReference type="AlphaFoldDB" id="A0A8K0UJ44"/>
<sequence>MSSTTNLETGSYYIQSVATGKYIGRHWAEDRSLLPKKVIQRPEDWEPTPWKVVKQDDGTYTLTIGGGPTGAINSKLFAILLDVPPPEHWKIFSPERNEEDEFVIMDKREEKGWIVPDSEDYTQIVVHNLIIGPSDPPFFPANEVFKFTPAKDDVAEE</sequence>
<dbReference type="Pfam" id="PF16850">
    <property type="entry name" value="Inhibitor_I66"/>
    <property type="match status" value="1"/>
</dbReference>
<gene>
    <name evidence="1" type="ORF">BXZ70DRAFT_459498</name>
</gene>
<comment type="caution">
    <text evidence="1">The sequence shown here is derived from an EMBL/GenBank/DDBJ whole genome shotgun (WGS) entry which is preliminary data.</text>
</comment>
<dbReference type="Proteomes" id="UP000813824">
    <property type="component" value="Unassembled WGS sequence"/>
</dbReference>
<dbReference type="InterPro" id="IPR031755">
    <property type="entry name" value="Inhibitor_I66"/>
</dbReference>
<dbReference type="GO" id="GO:0004867">
    <property type="term" value="F:serine-type endopeptidase inhibitor activity"/>
    <property type="evidence" value="ECO:0007669"/>
    <property type="project" value="InterPro"/>
</dbReference>
<dbReference type="CDD" id="cd23428">
    <property type="entry name" value="beta-trefoil_Ricin_SPI"/>
    <property type="match status" value="1"/>
</dbReference>
<reference evidence="1" key="1">
    <citation type="journal article" date="2021" name="New Phytol.">
        <title>Evolutionary innovations through gain and loss of genes in the ectomycorrhizal Boletales.</title>
        <authorList>
            <person name="Wu G."/>
            <person name="Miyauchi S."/>
            <person name="Morin E."/>
            <person name="Kuo A."/>
            <person name="Drula E."/>
            <person name="Varga T."/>
            <person name="Kohler A."/>
            <person name="Feng B."/>
            <person name="Cao Y."/>
            <person name="Lipzen A."/>
            <person name="Daum C."/>
            <person name="Hundley H."/>
            <person name="Pangilinan J."/>
            <person name="Johnson J."/>
            <person name="Barry K."/>
            <person name="LaButti K."/>
            <person name="Ng V."/>
            <person name="Ahrendt S."/>
            <person name="Min B."/>
            <person name="Choi I.G."/>
            <person name="Park H."/>
            <person name="Plett J.M."/>
            <person name="Magnuson J."/>
            <person name="Spatafora J.W."/>
            <person name="Nagy L.G."/>
            <person name="Henrissat B."/>
            <person name="Grigoriev I.V."/>
            <person name="Yang Z.L."/>
            <person name="Xu J."/>
            <person name="Martin F.M."/>
        </authorList>
    </citation>
    <scope>NUCLEOTIDE SEQUENCE</scope>
    <source>
        <strain evidence="1">KKN 215</strain>
    </source>
</reference>
<accession>A0A8K0UJ44</accession>
<keyword evidence="2" id="KW-1185">Reference proteome</keyword>
<dbReference type="EMBL" id="JAEVFJ010000032">
    <property type="protein sequence ID" value="KAH8092539.1"/>
    <property type="molecule type" value="Genomic_DNA"/>
</dbReference>
<dbReference type="OrthoDB" id="3439489at2759"/>
<protein>
    <submittedName>
        <fullName evidence="1">Uncharacterized protein</fullName>
    </submittedName>
</protein>
<dbReference type="Gene3D" id="2.80.10.50">
    <property type="match status" value="1"/>
</dbReference>
<proteinExistence type="predicted"/>